<protein>
    <recommendedName>
        <fullName evidence="13">Leucine-rich repeat-containing N-terminal plant-type domain-containing protein</fullName>
    </recommendedName>
</protein>
<keyword evidence="10" id="KW-0325">Glycoprotein</keyword>
<evidence type="ECO:0000256" key="11">
    <source>
        <dbReference type="SAM" id="Phobius"/>
    </source>
</evidence>
<proteinExistence type="predicted"/>
<dbReference type="SUPFAM" id="SSF52058">
    <property type="entry name" value="L domain-like"/>
    <property type="match status" value="1"/>
</dbReference>
<dbReference type="InterPro" id="IPR013210">
    <property type="entry name" value="LRR_N_plant-typ"/>
</dbReference>
<dbReference type="GO" id="GO:0006952">
    <property type="term" value="P:defense response"/>
    <property type="evidence" value="ECO:0007669"/>
    <property type="project" value="UniProtKB-ARBA"/>
</dbReference>
<name>A0A5J5AYQ2_9ASTE</name>
<dbReference type="GO" id="GO:0051707">
    <property type="term" value="P:response to other organism"/>
    <property type="evidence" value="ECO:0007669"/>
    <property type="project" value="UniProtKB-ARBA"/>
</dbReference>
<keyword evidence="8 11" id="KW-0472">Membrane</keyword>
<dbReference type="SUPFAM" id="SSF52047">
    <property type="entry name" value="RNI-like"/>
    <property type="match status" value="1"/>
</dbReference>
<feature type="transmembrane region" description="Helical" evidence="11">
    <location>
        <begin position="907"/>
        <end position="931"/>
    </location>
</feature>
<dbReference type="PANTHER" id="PTHR27000:SF757">
    <property type="entry name" value="(WILD MALAYSIAN BANANA) HYPOTHETICAL PROTEIN"/>
    <property type="match status" value="1"/>
</dbReference>
<evidence type="ECO:0000256" key="6">
    <source>
        <dbReference type="ARBA" id="ARBA00022737"/>
    </source>
</evidence>
<dbReference type="Gene3D" id="3.80.10.10">
    <property type="entry name" value="Ribonuclease Inhibitor"/>
    <property type="match status" value="4"/>
</dbReference>
<evidence type="ECO:0000256" key="5">
    <source>
        <dbReference type="ARBA" id="ARBA00022729"/>
    </source>
</evidence>
<sequence length="954" mass="105226">MKYHKFVSLLLLLLSDLTVIAGCHGDEREALFHFKSLLSDPSNRLASWQGQNCCNWHGIRCSGSQHVIAVDLQNPNRDSFILNSNSRIVSTSNSTYTALEGTISPALFTLTHLRYLDLSFNNFMFSKIPSGMSNLTSLTYINLGNAMFKDSITNQFSNLTSLRQLDVSCSYKIADASSISYNLTSLRAYAGPLTTHIYSGNISSSTLNWLSGLHNLRELKLDGVDLSEASHLNKWAEPISVLSNLRLIHLYNCKIRGEIPIYELLNLTQLYSLKMDYNVLTSPIPSQLANLTSISILDLSHSTLQGSVPYLPQLQELYVGDNPGITIDLRSMFGVPWAHLETLSIQSTQVTGPIPASFANSSSLIYFSAYSCSIEGPMPSSLYNLSKLEVLNLNFNYITGHLSPSISNLQSLQYLSLFENSLEGPIPDSICEISSLQYVHLASNALTGRLPNCIGRLTNLTVFIINGNNLNGTIPSLTSLFQNSTPSMIMLGSSGLTVKAGKHPFPSNFQLQTLELNSCNMGGGIPDFVSYLTQIEFLSLANNSLSGKIPTWLFNLPKLGYLDLSFNILHGVIPPIIQLQSFYGPTTLNFASNHLEGPIPLLPETIEVIDLSGNNLTGYIPTQAGGLQNIKYLTFSGNMLSGPIPLSFCHENNVLMHLDLSNNSLSGTLPPSLGNCTSLISLNLGMNNLRGNIPNELEAAKKMTYLQLNDNHFNGHFPSFIRGLQSLEVLNLGNNRFQGEIPQFIGNLQNLRILVLELNTFNGSIPREIKDLRNLQFIDLSRNNLFGAIPDELHGLKMLTSRPDRSIIGRVISSMYSGVELSIVSKGSSYELEVVFSDMSGIDLSCNSLTGNIPQEIGLLQGLYMLNLSRNSLSGEIPMSIGKMRGLDSISSPGPEPVDADEDASQILFYVIVMIGYGVGLWGFFIVLYLMKGRWRERYWRVIDKIVLRIIQCM</sequence>
<feature type="signal peptide" evidence="12">
    <location>
        <begin position="1"/>
        <end position="25"/>
    </location>
</feature>
<comment type="subcellular location">
    <subcellularLocation>
        <location evidence="1">Cell membrane</location>
        <topology evidence="1">Single-pass membrane protein</topology>
    </subcellularLocation>
    <subcellularLocation>
        <location evidence="2">Membrane</location>
        <topology evidence="2">Single-pass type I membrane protein</topology>
    </subcellularLocation>
</comment>
<dbReference type="InterPro" id="IPR001611">
    <property type="entry name" value="Leu-rich_rpt"/>
</dbReference>
<evidence type="ECO:0000313" key="15">
    <source>
        <dbReference type="Proteomes" id="UP000325577"/>
    </source>
</evidence>
<dbReference type="EMBL" id="CM018041">
    <property type="protein sequence ID" value="KAA8534617.1"/>
    <property type="molecule type" value="Genomic_DNA"/>
</dbReference>
<accession>A0A5J5AYQ2</accession>
<evidence type="ECO:0000259" key="13">
    <source>
        <dbReference type="Pfam" id="PF08263"/>
    </source>
</evidence>
<dbReference type="InterPro" id="IPR032675">
    <property type="entry name" value="LRR_dom_sf"/>
</dbReference>
<dbReference type="InterPro" id="IPR003591">
    <property type="entry name" value="Leu-rich_rpt_typical-subtyp"/>
</dbReference>
<dbReference type="Proteomes" id="UP000325577">
    <property type="component" value="Linkage Group LG18"/>
</dbReference>
<evidence type="ECO:0000256" key="4">
    <source>
        <dbReference type="ARBA" id="ARBA00022692"/>
    </source>
</evidence>
<keyword evidence="6" id="KW-0677">Repeat</keyword>
<evidence type="ECO:0000256" key="10">
    <source>
        <dbReference type="ARBA" id="ARBA00023180"/>
    </source>
</evidence>
<keyword evidence="7 11" id="KW-1133">Transmembrane helix</keyword>
<reference evidence="14 15" key="1">
    <citation type="submission" date="2019-09" db="EMBL/GenBank/DDBJ databases">
        <title>A chromosome-level genome assembly of the Chinese tupelo Nyssa sinensis.</title>
        <authorList>
            <person name="Yang X."/>
            <person name="Kang M."/>
            <person name="Yang Y."/>
            <person name="Xiong H."/>
            <person name="Wang M."/>
            <person name="Zhang Z."/>
            <person name="Wang Z."/>
            <person name="Wu H."/>
            <person name="Ma T."/>
            <person name="Liu J."/>
            <person name="Xi Z."/>
        </authorList>
    </citation>
    <scope>NUCLEOTIDE SEQUENCE [LARGE SCALE GENOMIC DNA]</scope>
    <source>
        <strain evidence="14">J267</strain>
        <tissue evidence="14">Leaf</tissue>
    </source>
</reference>
<dbReference type="PANTHER" id="PTHR27000">
    <property type="entry name" value="LEUCINE-RICH REPEAT RECEPTOR-LIKE PROTEIN KINASE FAMILY PROTEIN-RELATED"/>
    <property type="match status" value="1"/>
</dbReference>
<evidence type="ECO:0000256" key="9">
    <source>
        <dbReference type="ARBA" id="ARBA00023170"/>
    </source>
</evidence>
<evidence type="ECO:0000256" key="12">
    <source>
        <dbReference type="SAM" id="SignalP"/>
    </source>
</evidence>
<dbReference type="OrthoDB" id="1600340at2759"/>
<evidence type="ECO:0000256" key="2">
    <source>
        <dbReference type="ARBA" id="ARBA00004479"/>
    </source>
</evidence>
<keyword evidence="9" id="KW-0675">Receptor</keyword>
<dbReference type="PRINTS" id="PR00019">
    <property type="entry name" value="LEURICHRPT"/>
</dbReference>
<feature type="domain" description="Leucine-rich repeat-containing N-terminal plant-type" evidence="13">
    <location>
        <begin position="25"/>
        <end position="62"/>
    </location>
</feature>
<keyword evidence="15" id="KW-1185">Reference proteome</keyword>
<evidence type="ECO:0000256" key="7">
    <source>
        <dbReference type="ARBA" id="ARBA00022989"/>
    </source>
</evidence>
<dbReference type="GO" id="GO:0005886">
    <property type="term" value="C:plasma membrane"/>
    <property type="evidence" value="ECO:0007669"/>
    <property type="project" value="UniProtKB-SubCell"/>
</dbReference>
<evidence type="ECO:0000313" key="14">
    <source>
        <dbReference type="EMBL" id="KAA8534617.1"/>
    </source>
</evidence>
<evidence type="ECO:0000256" key="1">
    <source>
        <dbReference type="ARBA" id="ARBA00004162"/>
    </source>
</evidence>
<keyword evidence="3" id="KW-0433">Leucine-rich repeat</keyword>
<dbReference type="Pfam" id="PF08263">
    <property type="entry name" value="LRRNT_2"/>
    <property type="match status" value="1"/>
</dbReference>
<dbReference type="Pfam" id="PF13855">
    <property type="entry name" value="LRR_8"/>
    <property type="match status" value="1"/>
</dbReference>
<gene>
    <name evidence="14" type="ORF">F0562_032124</name>
</gene>
<dbReference type="FunFam" id="3.80.10.10:FF:000095">
    <property type="entry name" value="LRR receptor-like serine/threonine-protein kinase GSO1"/>
    <property type="match status" value="2"/>
</dbReference>
<dbReference type="SMART" id="SM00369">
    <property type="entry name" value="LRR_TYP"/>
    <property type="match status" value="7"/>
</dbReference>
<evidence type="ECO:0000256" key="8">
    <source>
        <dbReference type="ARBA" id="ARBA00023136"/>
    </source>
</evidence>
<dbReference type="AlphaFoldDB" id="A0A5J5AYQ2"/>
<feature type="chain" id="PRO_5023823396" description="Leucine-rich repeat-containing N-terminal plant-type domain-containing protein" evidence="12">
    <location>
        <begin position="26"/>
        <end position="954"/>
    </location>
</feature>
<keyword evidence="5 12" id="KW-0732">Signal</keyword>
<dbReference type="Pfam" id="PF00560">
    <property type="entry name" value="LRR_1"/>
    <property type="match status" value="8"/>
</dbReference>
<organism evidence="14 15">
    <name type="scientific">Nyssa sinensis</name>
    <dbReference type="NCBI Taxonomy" id="561372"/>
    <lineage>
        <taxon>Eukaryota</taxon>
        <taxon>Viridiplantae</taxon>
        <taxon>Streptophyta</taxon>
        <taxon>Embryophyta</taxon>
        <taxon>Tracheophyta</taxon>
        <taxon>Spermatophyta</taxon>
        <taxon>Magnoliopsida</taxon>
        <taxon>eudicotyledons</taxon>
        <taxon>Gunneridae</taxon>
        <taxon>Pentapetalae</taxon>
        <taxon>asterids</taxon>
        <taxon>Cornales</taxon>
        <taxon>Nyssaceae</taxon>
        <taxon>Nyssa</taxon>
    </lineage>
</organism>
<evidence type="ECO:0000256" key="3">
    <source>
        <dbReference type="ARBA" id="ARBA00022614"/>
    </source>
</evidence>
<keyword evidence="4 11" id="KW-0812">Transmembrane</keyword>